<feature type="compositionally biased region" description="Low complexity" evidence="9">
    <location>
        <begin position="640"/>
        <end position="651"/>
    </location>
</feature>
<dbReference type="EMBL" id="CAMGYJ010000003">
    <property type="protein sequence ID" value="CAI0394523.1"/>
    <property type="molecule type" value="Genomic_DNA"/>
</dbReference>
<name>A0AAV0ICN9_9ROSI</name>
<accession>A0AAV0ICN9</accession>
<feature type="binding site" description="axial binding residue" evidence="8">
    <location>
        <position position="918"/>
    </location>
    <ligand>
        <name>heme</name>
        <dbReference type="ChEBI" id="CHEBI:30413"/>
    </ligand>
    <ligandPart>
        <name>Fe</name>
        <dbReference type="ChEBI" id="CHEBI:18248"/>
    </ligandPart>
</feature>
<dbReference type="FunFam" id="1.10.630.10:FF:000008">
    <property type="entry name" value="Cytochrome P450 71D8"/>
    <property type="match status" value="2"/>
</dbReference>
<protein>
    <recommendedName>
        <fullName evidence="13">Cytochrome P450</fullName>
    </recommendedName>
</protein>
<keyword evidence="7" id="KW-0503">Monooxygenase</keyword>
<dbReference type="PRINTS" id="PR00385">
    <property type="entry name" value="P450"/>
</dbReference>
<evidence type="ECO:0000313" key="11">
    <source>
        <dbReference type="EMBL" id="CAI0394523.1"/>
    </source>
</evidence>
<evidence type="ECO:0000256" key="4">
    <source>
        <dbReference type="ARBA" id="ARBA00022723"/>
    </source>
</evidence>
<dbReference type="GO" id="GO:0016705">
    <property type="term" value="F:oxidoreductase activity, acting on paired donors, with incorporation or reduction of molecular oxygen"/>
    <property type="evidence" value="ECO:0007669"/>
    <property type="project" value="InterPro"/>
</dbReference>
<evidence type="ECO:0000313" key="12">
    <source>
        <dbReference type="Proteomes" id="UP001154282"/>
    </source>
</evidence>
<evidence type="ECO:0000256" key="6">
    <source>
        <dbReference type="ARBA" id="ARBA00023004"/>
    </source>
</evidence>
<evidence type="ECO:0000256" key="9">
    <source>
        <dbReference type="SAM" id="MobiDB-lite"/>
    </source>
</evidence>
<evidence type="ECO:0000256" key="7">
    <source>
        <dbReference type="ARBA" id="ARBA00023033"/>
    </source>
</evidence>
<feature type="region of interest" description="Disordered" evidence="9">
    <location>
        <begin position="629"/>
        <end position="652"/>
    </location>
</feature>
<keyword evidence="6 8" id="KW-0408">Iron</keyword>
<comment type="similarity">
    <text evidence="2">Belongs to the cytochrome P450 family.</text>
</comment>
<proteinExistence type="inferred from homology"/>
<keyword evidence="10" id="KW-0812">Transmembrane</keyword>
<evidence type="ECO:0000256" key="1">
    <source>
        <dbReference type="ARBA" id="ARBA00001971"/>
    </source>
</evidence>
<feature type="transmembrane region" description="Helical" evidence="10">
    <location>
        <begin position="381"/>
        <end position="400"/>
    </location>
</feature>
<dbReference type="Gene3D" id="1.10.630.10">
    <property type="entry name" value="Cytochrome P450"/>
    <property type="match status" value="2"/>
</dbReference>
<dbReference type="PRINTS" id="PR00463">
    <property type="entry name" value="EP450I"/>
</dbReference>
<keyword evidence="3 8" id="KW-0349">Heme</keyword>
<reference evidence="11" key="1">
    <citation type="submission" date="2022-08" db="EMBL/GenBank/DDBJ databases">
        <authorList>
            <person name="Gutierrez-Valencia J."/>
        </authorList>
    </citation>
    <scope>NUCLEOTIDE SEQUENCE</scope>
</reference>
<dbReference type="PANTHER" id="PTHR47955:SF8">
    <property type="entry name" value="CYTOCHROME P450 71D11-LIKE"/>
    <property type="match status" value="1"/>
</dbReference>
<dbReference type="SUPFAM" id="SSF48264">
    <property type="entry name" value="Cytochrome P450"/>
    <property type="match status" value="2"/>
</dbReference>
<dbReference type="AlphaFoldDB" id="A0AAV0ICN9"/>
<feature type="transmembrane region" description="Helical" evidence="10">
    <location>
        <begin position="456"/>
        <end position="483"/>
    </location>
</feature>
<gene>
    <name evidence="11" type="ORF">LITE_LOCUS8350</name>
</gene>
<dbReference type="Pfam" id="PF00067">
    <property type="entry name" value="p450"/>
    <property type="match status" value="2"/>
</dbReference>
<evidence type="ECO:0000256" key="8">
    <source>
        <dbReference type="PIRSR" id="PIRSR602401-1"/>
    </source>
</evidence>
<keyword evidence="10" id="KW-0472">Membrane</keyword>
<dbReference type="PANTHER" id="PTHR47955">
    <property type="entry name" value="CYTOCHROME P450 FAMILY 71 PROTEIN"/>
    <property type="match status" value="1"/>
</dbReference>
<keyword evidence="5" id="KW-0560">Oxidoreductase</keyword>
<evidence type="ECO:0000256" key="5">
    <source>
        <dbReference type="ARBA" id="ARBA00023002"/>
    </source>
</evidence>
<feature type="compositionally biased region" description="Basic and acidic residues" evidence="9">
    <location>
        <begin position="629"/>
        <end position="639"/>
    </location>
</feature>
<dbReference type="InterPro" id="IPR036396">
    <property type="entry name" value="Cyt_P450_sf"/>
</dbReference>
<evidence type="ECO:0008006" key="13">
    <source>
        <dbReference type="Google" id="ProtNLM"/>
    </source>
</evidence>
<evidence type="ECO:0000256" key="10">
    <source>
        <dbReference type="SAM" id="Phobius"/>
    </source>
</evidence>
<keyword evidence="10" id="KW-1133">Transmembrane helix</keyword>
<dbReference type="GO" id="GO:0020037">
    <property type="term" value="F:heme binding"/>
    <property type="evidence" value="ECO:0007669"/>
    <property type="project" value="InterPro"/>
</dbReference>
<evidence type="ECO:0000256" key="2">
    <source>
        <dbReference type="ARBA" id="ARBA00010617"/>
    </source>
</evidence>
<evidence type="ECO:0000256" key="3">
    <source>
        <dbReference type="ARBA" id="ARBA00022617"/>
    </source>
</evidence>
<dbReference type="InterPro" id="IPR001128">
    <property type="entry name" value="Cyt_P450"/>
</dbReference>
<comment type="caution">
    <text evidence="11">The sequence shown here is derived from an EMBL/GenBank/DDBJ whole genome shotgun (WGS) entry which is preliminary data.</text>
</comment>
<dbReference type="InterPro" id="IPR017972">
    <property type="entry name" value="Cyt_P450_CS"/>
</dbReference>
<dbReference type="CDD" id="cd11072">
    <property type="entry name" value="CYP71-like"/>
    <property type="match status" value="2"/>
</dbReference>
<dbReference type="InterPro" id="IPR002401">
    <property type="entry name" value="Cyt_P450_E_grp-I"/>
</dbReference>
<dbReference type="GO" id="GO:0005506">
    <property type="term" value="F:iron ion binding"/>
    <property type="evidence" value="ECO:0007669"/>
    <property type="project" value="InterPro"/>
</dbReference>
<organism evidence="11 12">
    <name type="scientific">Linum tenue</name>
    <dbReference type="NCBI Taxonomy" id="586396"/>
    <lineage>
        <taxon>Eukaryota</taxon>
        <taxon>Viridiplantae</taxon>
        <taxon>Streptophyta</taxon>
        <taxon>Embryophyta</taxon>
        <taxon>Tracheophyta</taxon>
        <taxon>Spermatophyta</taxon>
        <taxon>Magnoliopsida</taxon>
        <taxon>eudicotyledons</taxon>
        <taxon>Gunneridae</taxon>
        <taxon>Pentapetalae</taxon>
        <taxon>rosids</taxon>
        <taxon>fabids</taxon>
        <taxon>Malpighiales</taxon>
        <taxon>Linaceae</taxon>
        <taxon>Linum</taxon>
    </lineage>
</organism>
<dbReference type="GO" id="GO:0004497">
    <property type="term" value="F:monooxygenase activity"/>
    <property type="evidence" value="ECO:0007669"/>
    <property type="project" value="UniProtKB-KW"/>
</dbReference>
<dbReference type="PROSITE" id="PS00086">
    <property type="entry name" value="CYTOCHROME_P450"/>
    <property type="match status" value="2"/>
</dbReference>
<keyword evidence="4 8" id="KW-0479">Metal-binding</keyword>
<sequence length="976" mass="110443">MHLQLGEISNVIVSSPELAREFLKTHDQNFAIRSHMLSGSIVFYGARDILFSPSDGAHWRRMRKICAMELLGDRRVKSLRPIRDEEVGKLVRFIRSESRDTAVVATKYGGGMVNLSELLIVAANTMVSRAAFGKIRELEGSFLTLAHRVVQAMGGYSVGDIFPSRRLLRLITGTERKLRKLHEEGDMILQEIIDEHLCRRSTGTRRETYDEGEDLVDVLLNCTDDHVEVKAVILDMFLAGGDSSPDVVEWAMSELMKNPKEMGKVQREMRRVFDKKGKVVDEACFGELHYLKLVVKETLRLHPPVPLSIPREGRENVVIDGYQVPTKTRVIINMWAINRDPSHWTQPDQFLPERFLDTSIDYKGKDFHFIPFGAGRRICPGMNYGTIVVYVLLANLLYHFDWKLPNQIKPQDLDMSEEFGATTESRPEEVSSFKSPAILCKTESQKQRVNSNDHEMMIISLITSNPPILLLVIILFLTLLLILKSHLKPNNSTFPLPPGPWKLPIIGNIHQLAFSSNSALIHHRFAELAKQYGPVMHLQLGETSNVLLSSPEATREYLKTHDHNFSYRSYTPSASIIFYGGMDIAFSSEGEYWRRICTSELLTEKRVRSLRPIREAEVGKLMRLIRGRSDQRGSEKLRSEASSTSGSAADSVGGGGAVNLSQLLISMSRAMTSRTAFGRIRELEGAFMPLMRRITEQLGGLSTGDIFPSHRWLHRITGTERQLKKLHKEADAMLQGIIDEHLAKRSGGTEGEDLVDVLLRCTEDHIEVKAVILDIFLAGGDPSPTIIEWIMAELMKNPKEMEKVQIEVRGAFDGKGGVVDEDYFDELHYFKAVVNETFRLHPPAALSLPRESPEIVVIGGYQIPTKTRVIVNMWALGRDPSHWTQPDQFMPERFLNTSLNYKRNDFKFIPFGAGRRSCPGMNYAIASVYLILASLLYHFDWKLPNQIQPFDMAEEFGATVARKNNLYLIPTPYNAP</sequence>
<comment type="cofactor">
    <cofactor evidence="1 8">
        <name>heme</name>
        <dbReference type="ChEBI" id="CHEBI:30413"/>
    </cofactor>
</comment>
<keyword evidence="12" id="KW-1185">Reference proteome</keyword>
<dbReference type="Proteomes" id="UP001154282">
    <property type="component" value="Unassembled WGS sequence"/>
</dbReference>